<feature type="domain" description="Aminoglycoside phosphotransferase" evidence="3">
    <location>
        <begin position="28"/>
        <end position="246"/>
    </location>
</feature>
<keyword evidence="2" id="KW-0067">ATP-binding</keyword>
<evidence type="ECO:0000313" key="5">
    <source>
        <dbReference type="Proteomes" id="UP001501476"/>
    </source>
</evidence>
<dbReference type="PANTHER" id="PTHR33540">
    <property type="entry name" value="TRNA THREONYLCARBAMOYLADENOSINE BIOSYNTHESIS PROTEIN TSAE"/>
    <property type="match status" value="1"/>
</dbReference>
<organism evidence="4 5">
    <name type="scientific">Methylophaga marina</name>
    <dbReference type="NCBI Taxonomy" id="45495"/>
    <lineage>
        <taxon>Bacteria</taxon>
        <taxon>Pseudomonadati</taxon>
        <taxon>Pseudomonadota</taxon>
        <taxon>Gammaproteobacteria</taxon>
        <taxon>Thiotrichales</taxon>
        <taxon>Piscirickettsiaceae</taxon>
        <taxon>Methylophaga</taxon>
    </lineage>
</organism>
<dbReference type="SUPFAM" id="SSF56112">
    <property type="entry name" value="Protein kinase-like (PK-like)"/>
    <property type="match status" value="1"/>
</dbReference>
<keyword evidence="5" id="KW-1185">Reference proteome</keyword>
<dbReference type="EMBL" id="BAAADG010000004">
    <property type="protein sequence ID" value="GAA0223494.1"/>
    <property type="molecule type" value="Genomic_DNA"/>
</dbReference>
<sequence length="332" mass="38813">MINTTDDNRLNQLTDWVKKLFPDEPFSITVASSDASFRRYFRLHTVNDTYILMDAPPEHENISSFINIDEFLAKFDVAVPHIFHKDEDNGFLMLSDLGDISFLKALAHGNSDTLYRAAIDELVKMQQSRPQEATAGLPLYDEKKLRDEMSLFPDWFLGRHLSIKAPESLSIIYDFLIEEIKHQPVCFVHRDYHSRNLMVCKENSLGIIDFQDAVIGPISYDLVSLLKDCYIQWPYEQQQSWLEYYKSVAIEAKLLNYEESHHLQRWFDMTGLQRHLKVLGIFCRLNYRDGKANYLNDLPLTLQYVFDVCERYEALAPLYEFMSNTPEIVAIK</sequence>
<comment type="caution">
    <text evidence="4">The sequence shown here is derived from an EMBL/GenBank/DDBJ whole genome shotgun (WGS) entry which is preliminary data.</text>
</comment>
<dbReference type="PANTHER" id="PTHR33540:SF1">
    <property type="entry name" value="N-ACETYLMURAMATE_N-ACETYLGLUCOSAMINE KINASE"/>
    <property type="match status" value="1"/>
</dbReference>
<dbReference type="Pfam" id="PF01636">
    <property type="entry name" value="APH"/>
    <property type="match status" value="1"/>
</dbReference>
<reference evidence="4 5" key="1">
    <citation type="journal article" date="2019" name="Int. J. Syst. Evol. Microbiol.">
        <title>The Global Catalogue of Microorganisms (GCM) 10K type strain sequencing project: providing services to taxonomists for standard genome sequencing and annotation.</title>
        <authorList>
            <consortium name="The Broad Institute Genomics Platform"/>
            <consortium name="The Broad Institute Genome Sequencing Center for Infectious Disease"/>
            <person name="Wu L."/>
            <person name="Ma J."/>
        </authorList>
    </citation>
    <scope>NUCLEOTIDE SEQUENCE [LARGE SCALE GENOMIC DNA]</scope>
    <source>
        <strain evidence="4 5">JCM 6886</strain>
    </source>
</reference>
<protein>
    <submittedName>
        <fullName evidence="4">Phosphotransferase</fullName>
    </submittedName>
</protein>
<dbReference type="RefSeq" id="WP_343749624.1">
    <property type="nucleotide sequence ID" value="NZ_BAAADG010000004.1"/>
</dbReference>
<dbReference type="Gene3D" id="3.90.1200.10">
    <property type="match status" value="1"/>
</dbReference>
<evidence type="ECO:0000256" key="2">
    <source>
        <dbReference type="ARBA" id="ARBA00022840"/>
    </source>
</evidence>
<name>A0ABN0TJT3_9GAMM</name>
<accession>A0ABN0TJT3</accession>
<dbReference type="InterPro" id="IPR002575">
    <property type="entry name" value="Aminoglycoside_PTrfase"/>
</dbReference>
<evidence type="ECO:0000256" key="1">
    <source>
        <dbReference type="ARBA" id="ARBA00022741"/>
    </source>
</evidence>
<keyword evidence="1" id="KW-0547">Nucleotide-binding</keyword>
<dbReference type="Gene3D" id="3.30.200.20">
    <property type="entry name" value="Phosphorylase Kinase, domain 1"/>
    <property type="match status" value="1"/>
</dbReference>
<evidence type="ECO:0000313" key="4">
    <source>
        <dbReference type="EMBL" id="GAA0223494.1"/>
    </source>
</evidence>
<gene>
    <name evidence="4" type="ORF">GCM10008964_13910</name>
</gene>
<dbReference type="Proteomes" id="UP001501476">
    <property type="component" value="Unassembled WGS sequence"/>
</dbReference>
<proteinExistence type="predicted"/>
<dbReference type="InterPro" id="IPR011009">
    <property type="entry name" value="Kinase-like_dom_sf"/>
</dbReference>
<evidence type="ECO:0000259" key="3">
    <source>
        <dbReference type="Pfam" id="PF01636"/>
    </source>
</evidence>